<evidence type="ECO:0000313" key="1">
    <source>
        <dbReference type="EMBL" id="KAA1070738.1"/>
    </source>
</evidence>
<name>A0A5B0M401_PUCGR</name>
<dbReference type="EMBL" id="VSWC01000171">
    <property type="protein sequence ID" value="KAA1070738.1"/>
    <property type="molecule type" value="Genomic_DNA"/>
</dbReference>
<protein>
    <submittedName>
        <fullName evidence="1">Uncharacterized protein</fullName>
    </submittedName>
</protein>
<keyword evidence="2" id="KW-1185">Reference proteome</keyword>
<comment type="caution">
    <text evidence="1">The sequence shown here is derived from an EMBL/GenBank/DDBJ whole genome shotgun (WGS) entry which is preliminary data.</text>
</comment>
<gene>
    <name evidence="1" type="ORF">PGT21_022803</name>
</gene>
<sequence length="105" mass="11468">MGLINLKPIAPILARDSSQLTGTQSGPNIQLNLGLIRLPIEKKTLGRSGIHRGRLIGRDSSLVLSISMIDPSTLPSTSIRAEKNALSIPVMSFVHFRSVRCYLDF</sequence>
<dbReference type="AlphaFoldDB" id="A0A5B0M401"/>
<dbReference type="Proteomes" id="UP000324748">
    <property type="component" value="Unassembled WGS sequence"/>
</dbReference>
<accession>A0A5B0M401</accession>
<proteinExistence type="predicted"/>
<evidence type="ECO:0000313" key="2">
    <source>
        <dbReference type="Proteomes" id="UP000324748"/>
    </source>
</evidence>
<reference evidence="1 2" key="1">
    <citation type="submission" date="2019-05" db="EMBL/GenBank/DDBJ databases">
        <title>Emergence of the Ug99 lineage of the wheat stem rust pathogen through somatic hybridization.</title>
        <authorList>
            <person name="Li F."/>
            <person name="Upadhyaya N.M."/>
            <person name="Sperschneider J."/>
            <person name="Matny O."/>
            <person name="Nguyen-Phuc H."/>
            <person name="Mago R."/>
            <person name="Raley C."/>
            <person name="Miller M.E."/>
            <person name="Silverstein K.A.T."/>
            <person name="Henningsen E."/>
            <person name="Hirsch C.D."/>
            <person name="Visser B."/>
            <person name="Pretorius Z.A."/>
            <person name="Steffenson B.J."/>
            <person name="Schwessinger B."/>
            <person name="Dodds P.N."/>
            <person name="Figueroa M."/>
        </authorList>
    </citation>
    <scope>NUCLEOTIDE SEQUENCE [LARGE SCALE GENOMIC DNA]</scope>
    <source>
        <strain evidence="1">21-0</strain>
    </source>
</reference>
<organism evidence="1 2">
    <name type="scientific">Puccinia graminis f. sp. tritici</name>
    <dbReference type="NCBI Taxonomy" id="56615"/>
    <lineage>
        <taxon>Eukaryota</taxon>
        <taxon>Fungi</taxon>
        <taxon>Dikarya</taxon>
        <taxon>Basidiomycota</taxon>
        <taxon>Pucciniomycotina</taxon>
        <taxon>Pucciniomycetes</taxon>
        <taxon>Pucciniales</taxon>
        <taxon>Pucciniaceae</taxon>
        <taxon>Puccinia</taxon>
    </lineage>
</organism>